<dbReference type="Proteomes" id="UP000450917">
    <property type="component" value="Unassembled WGS sequence"/>
</dbReference>
<comment type="caution">
    <text evidence="6">The sequence shown here is derived from an EMBL/GenBank/DDBJ whole genome shotgun (WGS) entry which is preliminary data.</text>
</comment>
<dbReference type="GO" id="GO:0016020">
    <property type="term" value="C:membrane"/>
    <property type="evidence" value="ECO:0007669"/>
    <property type="project" value="UniProtKB-SubCell"/>
</dbReference>
<evidence type="ECO:0000256" key="2">
    <source>
        <dbReference type="ARBA" id="ARBA00022692"/>
    </source>
</evidence>
<keyword evidence="4 5" id="KW-0472">Membrane</keyword>
<dbReference type="PANTHER" id="PTHR30249:SF3">
    <property type="entry name" value="MUREIN HYDROLASE EXPORT REGULATOR"/>
    <property type="match status" value="1"/>
</dbReference>
<feature type="transmembrane region" description="Helical" evidence="5">
    <location>
        <begin position="86"/>
        <end position="112"/>
    </location>
</feature>
<keyword evidence="3 5" id="KW-1133">Transmembrane helix</keyword>
<gene>
    <name evidence="6" type="ORF">GNP93_08130</name>
</gene>
<organism evidence="6 7">
    <name type="scientific">Paenibacillus validus</name>
    <dbReference type="NCBI Taxonomy" id="44253"/>
    <lineage>
        <taxon>Bacteria</taxon>
        <taxon>Bacillati</taxon>
        <taxon>Bacillota</taxon>
        <taxon>Bacilli</taxon>
        <taxon>Bacillales</taxon>
        <taxon>Paenibacillaceae</taxon>
        <taxon>Paenibacillus</taxon>
    </lineage>
</organism>
<evidence type="ECO:0000256" key="1">
    <source>
        <dbReference type="ARBA" id="ARBA00004141"/>
    </source>
</evidence>
<protein>
    <submittedName>
        <fullName evidence="6">CidB/LrgB family autolysis modulator</fullName>
    </submittedName>
</protein>
<proteinExistence type="predicted"/>
<dbReference type="PANTHER" id="PTHR30249">
    <property type="entry name" value="PUTATIVE SEROTONIN TRANSPORTER"/>
    <property type="match status" value="1"/>
</dbReference>
<keyword evidence="2 5" id="KW-0812">Transmembrane</keyword>
<evidence type="ECO:0000256" key="3">
    <source>
        <dbReference type="ARBA" id="ARBA00022989"/>
    </source>
</evidence>
<reference evidence="6 7" key="1">
    <citation type="submission" date="2019-11" db="EMBL/GenBank/DDBJ databases">
        <title>Draft genome sequences of five Paenibacillus species of dairy origin.</title>
        <authorList>
            <person name="Olajide A.M."/>
            <person name="Chen S."/>
            <person name="Lapointe G."/>
        </authorList>
    </citation>
    <scope>NUCLEOTIDE SEQUENCE [LARGE SCALE GENOMIC DNA]</scope>
    <source>
        <strain evidence="6 7">2CS3</strain>
    </source>
</reference>
<dbReference type="AlphaFoldDB" id="A0A7X3CT25"/>
<evidence type="ECO:0000256" key="5">
    <source>
        <dbReference type="SAM" id="Phobius"/>
    </source>
</evidence>
<evidence type="ECO:0000313" key="6">
    <source>
        <dbReference type="EMBL" id="MUG70647.1"/>
    </source>
</evidence>
<feature type="transmembrane region" description="Helical" evidence="5">
    <location>
        <begin position="29"/>
        <end position="48"/>
    </location>
</feature>
<keyword evidence="7" id="KW-1185">Reference proteome</keyword>
<comment type="subcellular location">
    <subcellularLocation>
        <location evidence="1">Membrane</location>
        <topology evidence="1">Multi-pass membrane protein</topology>
    </subcellularLocation>
</comment>
<feature type="transmembrane region" description="Helical" evidence="5">
    <location>
        <begin position="202"/>
        <end position="225"/>
    </location>
</feature>
<evidence type="ECO:0000256" key="4">
    <source>
        <dbReference type="ARBA" id="ARBA00023136"/>
    </source>
</evidence>
<dbReference type="Pfam" id="PF04172">
    <property type="entry name" value="LrgB"/>
    <property type="match status" value="1"/>
</dbReference>
<evidence type="ECO:0000313" key="7">
    <source>
        <dbReference type="Proteomes" id="UP000450917"/>
    </source>
</evidence>
<sequence>MMEAILWLGCTVAIYWVSRRIYGLYPKLYLTPLLVTPVAVIALVEIAGVSFESYNKGGEWLTGMMEPATIALSVLLYKHLDVLRNHAYVIAASVSCGSLAAIVTSAGLAHLFGLRAELVSSLAPRSATTPVALAVSHMTGGITSVTALATLITGLLGILVGPLIIKWFHFQSPVSRGVLLGTSAHSAGIRQALEYSPVSGSIAMVSMMLASFITLCGTPWIVWLFR</sequence>
<dbReference type="EMBL" id="WNZX01000005">
    <property type="protein sequence ID" value="MUG70647.1"/>
    <property type="molecule type" value="Genomic_DNA"/>
</dbReference>
<dbReference type="InterPro" id="IPR007300">
    <property type="entry name" value="CidB/LrgB"/>
</dbReference>
<accession>A0A7X3CT25</accession>
<name>A0A7X3CT25_9BACL</name>
<feature type="transmembrane region" description="Helical" evidence="5">
    <location>
        <begin position="145"/>
        <end position="165"/>
    </location>
</feature>